<protein>
    <submittedName>
        <fullName evidence="1">Uncharacterized protein</fullName>
    </submittedName>
</protein>
<gene>
    <name evidence="1" type="ordered locus">HPCU_00360</name>
</gene>
<dbReference type="KEGG" id="hpu:HPCU_00360"/>
<sequence length="43" mass="5017">MPQKSEFFVKNGLNKTLFFKSSYIYNLKLYLIRFYGSSCAVLG</sequence>
<accession>A0AB32X678</accession>
<reference evidence="2" key="1">
    <citation type="submission" date="2010-06" db="EMBL/GenBank/DDBJ databases">
        <title>Complete genome sequence of Helicobacter pylori strain Cuz20.</title>
        <authorList>
            <person name="Kersulyte D."/>
            <person name="Herrera P."/>
            <person name="Gilman R.H."/>
            <person name="Berg D.E."/>
        </authorList>
    </citation>
    <scope>NUCLEOTIDE SEQUENCE [LARGE SCALE GENOMIC DNA]</scope>
    <source>
        <strain evidence="2">Cuz20</strain>
    </source>
</reference>
<dbReference type="AlphaFoldDB" id="A0AB32X678"/>
<organism evidence="1 2">
    <name type="scientific">Helicobacter pylori (strain Cuz20)</name>
    <dbReference type="NCBI Taxonomy" id="765964"/>
    <lineage>
        <taxon>Bacteria</taxon>
        <taxon>Pseudomonadati</taxon>
        <taxon>Campylobacterota</taxon>
        <taxon>Epsilonproteobacteria</taxon>
        <taxon>Campylobacterales</taxon>
        <taxon>Helicobacteraceae</taxon>
        <taxon>Helicobacter</taxon>
    </lineage>
</organism>
<proteinExistence type="predicted"/>
<name>A0AB32X678_HELPC</name>
<evidence type="ECO:0000313" key="1">
    <source>
        <dbReference type="EMBL" id="ADO03261.1"/>
    </source>
</evidence>
<evidence type="ECO:0000313" key="2">
    <source>
        <dbReference type="Proteomes" id="UP000006864"/>
    </source>
</evidence>
<dbReference type="EMBL" id="CP002076">
    <property type="protein sequence ID" value="ADO03261.1"/>
    <property type="molecule type" value="Genomic_DNA"/>
</dbReference>
<dbReference type="Proteomes" id="UP000006864">
    <property type="component" value="Chromosome"/>
</dbReference>